<dbReference type="Pfam" id="PF13563">
    <property type="entry name" value="2_5_RNA_ligase2"/>
    <property type="match status" value="1"/>
</dbReference>
<dbReference type="InterPro" id="IPR009097">
    <property type="entry name" value="Cyclic_Pdiesterase"/>
</dbReference>
<sequence length="173" mass="19840">MKQTSYPTFILTAELDAEIFSWLDGLRRKHFPQSRNVLSAHLTMFHRLAPQQIERILTTALPQQKIDLTFDSVRFLGFGNAISVSSTAFEQLRHKLKDAIGDGLSRQDTQRWSPHVTVQNKVTAETAQKLYSDLSDEFLPRNGQAYGLLVWEYLGGPWRLIHCKHFKPFGTLP</sequence>
<dbReference type="SUPFAM" id="SSF55144">
    <property type="entry name" value="LigT-like"/>
    <property type="match status" value="1"/>
</dbReference>
<dbReference type="RefSeq" id="WP_211913018.1">
    <property type="nucleotide sequence ID" value="NZ_CP036498.1"/>
</dbReference>
<dbReference type="GO" id="GO:0016874">
    <property type="term" value="F:ligase activity"/>
    <property type="evidence" value="ECO:0007669"/>
    <property type="project" value="UniProtKB-KW"/>
</dbReference>
<dbReference type="Proteomes" id="UP000682843">
    <property type="component" value="Chromosome"/>
</dbReference>
<protein>
    <submittedName>
        <fullName evidence="1">2'-5' RNA ligase family protein</fullName>
    </submittedName>
</protein>
<reference evidence="1 2" key="1">
    <citation type="submission" date="2019-02" db="EMBL/GenBank/DDBJ databases">
        <title>Emended description of the genus Rhodopseudomonas and description of Rhodopseudomonas albus sp. nov., a non-phototrophic, heavy-metal-tolerant bacterium isolated from garden soil.</title>
        <authorList>
            <person name="Bao Z."/>
            <person name="Cao W.W."/>
            <person name="Sato Y."/>
            <person name="Nishizawa T."/>
            <person name="Zhao J."/>
            <person name="Guo Y."/>
            <person name="Ohta H."/>
        </authorList>
    </citation>
    <scope>NUCLEOTIDE SEQUENCE [LARGE SCALE GENOMIC DNA]</scope>
    <source>
        <strain evidence="1 2">SK50-23</strain>
    </source>
</reference>
<name>A0ABX8A769_9BRAD</name>
<accession>A0ABX8A769</accession>
<evidence type="ECO:0000313" key="2">
    <source>
        <dbReference type="Proteomes" id="UP000682843"/>
    </source>
</evidence>
<proteinExistence type="predicted"/>
<evidence type="ECO:0000313" key="1">
    <source>
        <dbReference type="EMBL" id="QUS39477.1"/>
    </source>
</evidence>
<dbReference type="Gene3D" id="3.90.1140.10">
    <property type="entry name" value="Cyclic phosphodiesterase"/>
    <property type="match status" value="1"/>
</dbReference>
<keyword evidence="1" id="KW-0436">Ligase</keyword>
<keyword evidence="2" id="KW-1185">Reference proteome</keyword>
<gene>
    <name evidence="1" type="ORF">RPMA_11995</name>
</gene>
<organism evidence="1 2">
    <name type="scientific">Tardiphaga alba</name>
    <dbReference type="NCBI Taxonomy" id="340268"/>
    <lineage>
        <taxon>Bacteria</taxon>
        <taxon>Pseudomonadati</taxon>
        <taxon>Pseudomonadota</taxon>
        <taxon>Alphaproteobacteria</taxon>
        <taxon>Hyphomicrobiales</taxon>
        <taxon>Nitrobacteraceae</taxon>
        <taxon>Tardiphaga</taxon>
    </lineage>
</organism>
<dbReference type="EMBL" id="CP036498">
    <property type="protein sequence ID" value="QUS39477.1"/>
    <property type="molecule type" value="Genomic_DNA"/>
</dbReference>